<protein>
    <submittedName>
        <fullName evidence="2">Uncharacterized protein</fullName>
    </submittedName>
</protein>
<keyword evidence="3" id="KW-1185">Reference proteome</keyword>
<accession>A0A0C2X083</accession>
<feature type="transmembrane region" description="Helical" evidence="1">
    <location>
        <begin position="12"/>
        <end position="33"/>
    </location>
</feature>
<keyword evidence="1" id="KW-0472">Membrane</keyword>
<keyword evidence="1" id="KW-1133">Transmembrane helix</keyword>
<evidence type="ECO:0000256" key="1">
    <source>
        <dbReference type="SAM" id="Phobius"/>
    </source>
</evidence>
<evidence type="ECO:0000313" key="3">
    <source>
        <dbReference type="Proteomes" id="UP000054097"/>
    </source>
</evidence>
<dbReference type="EMBL" id="KN824281">
    <property type="protein sequence ID" value="KIM31703.1"/>
    <property type="molecule type" value="Genomic_DNA"/>
</dbReference>
<dbReference type="Proteomes" id="UP000054097">
    <property type="component" value="Unassembled WGS sequence"/>
</dbReference>
<sequence>MFPASLDFEAVSLYLPIVYPLLLLFFFLSVLGFRSFRGDFCIYRLVVLATHSGYRKTQNYQKESI</sequence>
<keyword evidence="1" id="KW-0812">Transmembrane</keyword>
<organism evidence="2 3">
    <name type="scientific">Serendipita vermifera MAFF 305830</name>
    <dbReference type="NCBI Taxonomy" id="933852"/>
    <lineage>
        <taxon>Eukaryota</taxon>
        <taxon>Fungi</taxon>
        <taxon>Dikarya</taxon>
        <taxon>Basidiomycota</taxon>
        <taxon>Agaricomycotina</taxon>
        <taxon>Agaricomycetes</taxon>
        <taxon>Sebacinales</taxon>
        <taxon>Serendipitaceae</taxon>
        <taxon>Serendipita</taxon>
    </lineage>
</organism>
<dbReference type="AlphaFoldDB" id="A0A0C2X083"/>
<name>A0A0C2X083_SERVB</name>
<evidence type="ECO:0000313" key="2">
    <source>
        <dbReference type="EMBL" id="KIM31703.1"/>
    </source>
</evidence>
<proteinExistence type="predicted"/>
<reference evidence="2 3" key="1">
    <citation type="submission" date="2014-04" db="EMBL/GenBank/DDBJ databases">
        <authorList>
            <consortium name="DOE Joint Genome Institute"/>
            <person name="Kuo A."/>
            <person name="Zuccaro A."/>
            <person name="Kohler A."/>
            <person name="Nagy L.G."/>
            <person name="Floudas D."/>
            <person name="Copeland A."/>
            <person name="Barry K.W."/>
            <person name="Cichocki N."/>
            <person name="Veneault-Fourrey C."/>
            <person name="LaButti K."/>
            <person name="Lindquist E.A."/>
            <person name="Lipzen A."/>
            <person name="Lundell T."/>
            <person name="Morin E."/>
            <person name="Murat C."/>
            <person name="Sun H."/>
            <person name="Tunlid A."/>
            <person name="Henrissat B."/>
            <person name="Grigoriev I.V."/>
            <person name="Hibbett D.S."/>
            <person name="Martin F."/>
            <person name="Nordberg H.P."/>
            <person name="Cantor M.N."/>
            <person name="Hua S.X."/>
        </authorList>
    </citation>
    <scope>NUCLEOTIDE SEQUENCE [LARGE SCALE GENOMIC DNA]</scope>
    <source>
        <strain evidence="2 3">MAFF 305830</strain>
    </source>
</reference>
<gene>
    <name evidence="2" type="ORF">M408DRAFT_236991</name>
</gene>
<dbReference type="HOGENOM" id="CLU_2851166_0_0_1"/>
<reference evidence="3" key="2">
    <citation type="submission" date="2015-01" db="EMBL/GenBank/DDBJ databases">
        <title>Evolutionary Origins and Diversification of the Mycorrhizal Mutualists.</title>
        <authorList>
            <consortium name="DOE Joint Genome Institute"/>
            <consortium name="Mycorrhizal Genomics Consortium"/>
            <person name="Kohler A."/>
            <person name="Kuo A."/>
            <person name="Nagy L.G."/>
            <person name="Floudas D."/>
            <person name="Copeland A."/>
            <person name="Barry K.W."/>
            <person name="Cichocki N."/>
            <person name="Veneault-Fourrey C."/>
            <person name="LaButti K."/>
            <person name="Lindquist E.A."/>
            <person name="Lipzen A."/>
            <person name="Lundell T."/>
            <person name="Morin E."/>
            <person name="Murat C."/>
            <person name="Riley R."/>
            <person name="Ohm R."/>
            <person name="Sun H."/>
            <person name="Tunlid A."/>
            <person name="Henrissat B."/>
            <person name="Grigoriev I.V."/>
            <person name="Hibbett D.S."/>
            <person name="Martin F."/>
        </authorList>
    </citation>
    <scope>NUCLEOTIDE SEQUENCE [LARGE SCALE GENOMIC DNA]</scope>
    <source>
        <strain evidence="3">MAFF 305830</strain>
    </source>
</reference>